<keyword evidence="2" id="KW-1185">Reference proteome</keyword>
<reference evidence="1 2" key="1">
    <citation type="journal article" date="2022" name="Int. J. Syst. Evol. Microbiol.">
        <title>Miniphocaeibacter halophilus sp. nov., an ammonium-tolerant acetate-producing bacterium isolated from a biogas system.</title>
        <authorList>
            <person name="Schnurer A."/>
            <person name="Singh A."/>
            <person name="Bi S."/>
            <person name="Qiao W."/>
            <person name="Westerholm M."/>
        </authorList>
    </citation>
    <scope>NUCLEOTIDE SEQUENCE [LARGE SCALE GENOMIC DNA]</scope>
    <source>
        <strain evidence="1 2">AMB_01</strain>
    </source>
</reference>
<accession>A0AC61MU26</accession>
<organism evidence="1 2">
    <name type="scientific">Miniphocaeibacter halophilus</name>
    <dbReference type="NCBI Taxonomy" id="2931922"/>
    <lineage>
        <taxon>Bacteria</taxon>
        <taxon>Bacillati</taxon>
        <taxon>Bacillota</taxon>
        <taxon>Tissierellia</taxon>
        <taxon>Tissierellales</taxon>
        <taxon>Peptoniphilaceae</taxon>
        <taxon>Miniphocaeibacter</taxon>
    </lineage>
</organism>
<proteinExistence type="predicted"/>
<protein>
    <submittedName>
        <fullName evidence="1">HAD family hydrolase</fullName>
    </submittedName>
</protein>
<name>A0AC61MU26_9FIRM</name>
<evidence type="ECO:0000313" key="2">
    <source>
        <dbReference type="Proteomes" id="UP000595814"/>
    </source>
</evidence>
<evidence type="ECO:0000313" key="1">
    <source>
        <dbReference type="EMBL" id="QQK08893.1"/>
    </source>
</evidence>
<dbReference type="EMBL" id="CP066744">
    <property type="protein sequence ID" value="QQK08893.1"/>
    <property type="molecule type" value="Genomic_DNA"/>
</dbReference>
<gene>
    <name evidence="1" type="ORF">JFY71_04985</name>
</gene>
<keyword evidence="1" id="KW-0378">Hydrolase</keyword>
<sequence>MYKNILFDVDGTLIDTEKPIIHSLQKVLKEELNIKKSYNDLLFVLGVPGKYSLEKLNIPKDKLDYILNKWSHTISLNQSKMRLFDDIEYVLQNLYNNKINLAIITSKNDEEMKNEFSPFNIDKYFSSIVTASDTKLHKPNPDPILKAMDNLNITNKEKTIYIGDSIYDMKSAKAAGIAFGLAKWGTPTPNAFKNLDHSFNKPTDILKLIK</sequence>
<dbReference type="Proteomes" id="UP000595814">
    <property type="component" value="Chromosome"/>
</dbReference>